<dbReference type="HOGENOM" id="CLU_000288_125_0_1"/>
<protein>
    <recommendedName>
        <fullName evidence="3">NB-ARC domain-containing protein</fullName>
    </recommendedName>
</protein>
<dbReference type="PANTHER" id="PTHR22845:SF5">
    <property type="entry name" value="APOPTOTIC PROTEASE-ACTIVATING FACTOR 1"/>
    <property type="match status" value="1"/>
</dbReference>
<accession>A0A0C2VZQ8</accession>
<dbReference type="EMBL" id="KN824548">
    <property type="protein sequence ID" value="KIM19773.1"/>
    <property type="molecule type" value="Genomic_DNA"/>
</dbReference>
<dbReference type="Gene3D" id="3.40.50.300">
    <property type="entry name" value="P-loop containing nucleotide triphosphate hydrolases"/>
    <property type="match status" value="1"/>
</dbReference>
<reference evidence="1 2" key="1">
    <citation type="submission" date="2014-04" db="EMBL/GenBank/DDBJ databases">
        <authorList>
            <consortium name="DOE Joint Genome Institute"/>
            <person name="Kuo A."/>
            <person name="Zuccaro A."/>
            <person name="Kohler A."/>
            <person name="Nagy L.G."/>
            <person name="Floudas D."/>
            <person name="Copeland A."/>
            <person name="Barry K.W."/>
            <person name="Cichocki N."/>
            <person name="Veneault-Fourrey C."/>
            <person name="LaButti K."/>
            <person name="Lindquist E.A."/>
            <person name="Lipzen A."/>
            <person name="Lundell T."/>
            <person name="Morin E."/>
            <person name="Murat C."/>
            <person name="Sun H."/>
            <person name="Tunlid A."/>
            <person name="Henrissat B."/>
            <person name="Grigoriev I.V."/>
            <person name="Hibbett D.S."/>
            <person name="Martin F."/>
            <person name="Nordberg H.P."/>
            <person name="Cantor M.N."/>
            <person name="Hua S.X."/>
        </authorList>
    </citation>
    <scope>NUCLEOTIDE SEQUENCE [LARGE SCALE GENOMIC DNA]</scope>
    <source>
        <strain evidence="1 2">MAFF 305830</strain>
    </source>
</reference>
<dbReference type="SUPFAM" id="SSF52540">
    <property type="entry name" value="P-loop containing nucleoside triphosphate hydrolases"/>
    <property type="match status" value="1"/>
</dbReference>
<dbReference type="Proteomes" id="UP000054097">
    <property type="component" value="Unassembled WGS sequence"/>
</dbReference>
<evidence type="ECO:0000313" key="2">
    <source>
        <dbReference type="Proteomes" id="UP000054097"/>
    </source>
</evidence>
<evidence type="ECO:0000313" key="1">
    <source>
        <dbReference type="EMBL" id="KIM19773.1"/>
    </source>
</evidence>
<dbReference type="OrthoDB" id="20872at2759"/>
<dbReference type="STRING" id="933852.A0A0C2VZQ8"/>
<keyword evidence="2" id="KW-1185">Reference proteome</keyword>
<name>A0A0C2VZQ8_SERVB</name>
<reference evidence="2" key="2">
    <citation type="submission" date="2015-01" db="EMBL/GenBank/DDBJ databases">
        <title>Evolutionary Origins and Diversification of the Mycorrhizal Mutualists.</title>
        <authorList>
            <consortium name="DOE Joint Genome Institute"/>
            <consortium name="Mycorrhizal Genomics Consortium"/>
            <person name="Kohler A."/>
            <person name="Kuo A."/>
            <person name="Nagy L.G."/>
            <person name="Floudas D."/>
            <person name="Copeland A."/>
            <person name="Barry K.W."/>
            <person name="Cichocki N."/>
            <person name="Veneault-Fourrey C."/>
            <person name="LaButti K."/>
            <person name="Lindquist E.A."/>
            <person name="Lipzen A."/>
            <person name="Lundell T."/>
            <person name="Morin E."/>
            <person name="Murat C."/>
            <person name="Riley R."/>
            <person name="Ohm R."/>
            <person name="Sun H."/>
            <person name="Tunlid A."/>
            <person name="Henrissat B."/>
            <person name="Grigoriev I.V."/>
            <person name="Hibbett D.S."/>
            <person name="Martin F."/>
        </authorList>
    </citation>
    <scope>NUCLEOTIDE SEQUENCE [LARGE SCALE GENOMIC DNA]</scope>
    <source>
        <strain evidence="2">MAFF 305830</strain>
    </source>
</reference>
<evidence type="ECO:0008006" key="3">
    <source>
        <dbReference type="Google" id="ProtNLM"/>
    </source>
</evidence>
<dbReference type="AlphaFoldDB" id="A0A0C2VZQ8"/>
<proteinExistence type="predicted"/>
<dbReference type="PANTHER" id="PTHR22845">
    <property type="entry name" value="APOPTOTIC PROTEASE-ACTIVATING FACTOR 1"/>
    <property type="match status" value="1"/>
</dbReference>
<feature type="non-terminal residue" evidence="1">
    <location>
        <position position="341"/>
    </location>
</feature>
<organism evidence="1 2">
    <name type="scientific">Serendipita vermifera MAFF 305830</name>
    <dbReference type="NCBI Taxonomy" id="933852"/>
    <lineage>
        <taxon>Eukaryota</taxon>
        <taxon>Fungi</taxon>
        <taxon>Dikarya</taxon>
        <taxon>Basidiomycota</taxon>
        <taxon>Agaricomycotina</taxon>
        <taxon>Agaricomycetes</taxon>
        <taxon>Sebacinales</taxon>
        <taxon>Serendipitaceae</taxon>
        <taxon>Serendipita</taxon>
    </lineage>
</organism>
<sequence length="341" mass="38981">MGGCGKTQLVSYFLQMHPDLYARTIYVDASSSSSIQTDFQTWARTLGIGHELDVWEDALKILNSVPRGEQWILILDNADDPSLNINLFLPSDINITILITSRNLHLGNLSTTNHLELGEMTRDEALSAILQSARRHLPLSEEELGSAQVLLKELGCLAVALVQAGTYCRQLSSTIGLYTFTEYLRLFRSYRADLMKYSEPVSLDNYQRGVYTTLDLSYKALTQECREFLHLISFFHYKEIPLIAFSWAAEHGFRDWGDYHPRDNRHEATISKLQAIVCNNMEWDELRLQKIIRTLRSFSLVVPSSTNTSLFFHLHPLIQAWSRDMDPVASQQYQAMAIQVL</sequence>
<gene>
    <name evidence="1" type="ORF">M408DRAFT_53193</name>
</gene>
<dbReference type="InterPro" id="IPR027417">
    <property type="entry name" value="P-loop_NTPase"/>
</dbReference>